<feature type="transmembrane region" description="Helical" evidence="7">
    <location>
        <begin position="404"/>
        <end position="424"/>
    </location>
</feature>
<dbReference type="PROSITE" id="PS00217">
    <property type="entry name" value="SUGAR_TRANSPORT_2"/>
    <property type="match status" value="1"/>
</dbReference>
<keyword evidence="10" id="KW-1185">Reference proteome</keyword>
<feature type="transmembrane region" description="Helical" evidence="7">
    <location>
        <begin position="148"/>
        <end position="166"/>
    </location>
</feature>
<evidence type="ECO:0000256" key="7">
    <source>
        <dbReference type="SAM" id="Phobius"/>
    </source>
</evidence>
<accession>A0A8H7EDN5</accession>
<comment type="subcellular location">
    <subcellularLocation>
        <location evidence="1">Membrane</location>
        <topology evidence="1">Multi-pass membrane protein</topology>
    </subcellularLocation>
</comment>
<dbReference type="EMBL" id="JAAABM010000011">
    <property type="protein sequence ID" value="KAF7674302.1"/>
    <property type="molecule type" value="Genomic_DNA"/>
</dbReference>
<dbReference type="GeneID" id="62206293"/>
<protein>
    <submittedName>
        <fullName evidence="9">Inorganic phosphate transporter 1-4 pi cotransporter</fullName>
    </submittedName>
</protein>
<keyword evidence="4 7" id="KW-1133">Transmembrane helix</keyword>
<name>A0A8H7EDN5_9PLEO</name>
<feature type="transmembrane region" description="Helical" evidence="7">
    <location>
        <begin position="483"/>
        <end position="503"/>
    </location>
</feature>
<dbReference type="AlphaFoldDB" id="A0A8H7EDN5"/>
<dbReference type="Gene3D" id="1.20.1250.20">
    <property type="entry name" value="MFS general substrate transporter like domains"/>
    <property type="match status" value="2"/>
</dbReference>
<dbReference type="PANTHER" id="PTHR23511:SF34">
    <property type="entry name" value="SYNAPTIC VESICLE GLYCOPROTEIN 2"/>
    <property type="match status" value="1"/>
</dbReference>
<proteinExistence type="predicted"/>
<reference evidence="9" key="2">
    <citation type="submission" date="2020-08" db="EMBL/GenBank/DDBJ databases">
        <title>Draft Genome Sequence of Cumin Blight Pathogen Alternaria burnsii.</title>
        <authorList>
            <person name="Feng Z."/>
        </authorList>
    </citation>
    <scope>NUCLEOTIDE SEQUENCE</scope>
    <source>
        <strain evidence="9">CBS107.38</strain>
    </source>
</reference>
<gene>
    <name evidence="9" type="ORF">GT037_008068</name>
</gene>
<feature type="region of interest" description="Disordered" evidence="6">
    <location>
        <begin position="1"/>
        <end position="27"/>
    </location>
</feature>
<feature type="transmembrane region" description="Helical" evidence="7">
    <location>
        <begin position="262"/>
        <end position="280"/>
    </location>
</feature>
<feature type="transmembrane region" description="Helical" evidence="7">
    <location>
        <begin position="212"/>
        <end position="234"/>
    </location>
</feature>
<organism evidence="9 10">
    <name type="scientific">Alternaria burnsii</name>
    <dbReference type="NCBI Taxonomy" id="1187904"/>
    <lineage>
        <taxon>Eukaryota</taxon>
        <taxon>Fungi</taxon>
        <taxon>Dikarya</taxon>
        <taxon>Ascomycota</taxon>
        <taxon>Pezizomycotina</taxon>
        <taxon>Dothideomycetes</taxon>
        <taxon>Pleosporomycetidae</taxon>
        <taxon>Pleosporales</taxon>
        <taxon>Pleosporineae</taxon>
        <taxon>Pleosporaceae</taxon>
        <taxon>Alternaria</taxon>
        <taxon>Alternaria sect. Alternaria</taxon>
    </lineage>
</organism>
<feature type="non-terminal residue" evidence="9">
    <location>
        <position position="1"/>
    </location>
</feature>
<dbReference type="InterPro" id="IPR036259">
    <property type="entry name" value="MFS_trans_sf"/>
</dbReference>
<feature type="transmembrane region" description="Helical" evidence="7">
    <location>
        <begin position="548"/>
        <end position="572"/>
    </location>
</feature>
<feature type="compositionally biased region" description="Basic and acidic residues" evidence="6">
    <location>
        <begin position="7"/>
        <end position="16"/>
    </location>
</feature>
<feature type="transmembrane region" description="Helical" evidence="7">
    <location>
        <begin position="67"/>
        <end position="96"/>
    </location>
</feature>
<evidence type="ECO:0000259" key="8">
    <source>
        <dbReference type="PROSITE" id="PS50850"/>
    </source>
</evidence>
<dbReference type="RefSeq" id="XP_038784616.1">
    <property type="nucleotide sequence ID" value="XM_038933115.1"/>
</dbReference>
<dbReference type="InterPro" id="IPR005828">
    <property type="entry name" value="MFS_sugar_transport-like"/>
</dbReference>
<keyword evidence="5 7" id="KW-0472">Membrane</keyword>
<evidence type="ECO:0000313" key="10">
    <source>
        <dbReference type="Proteomes" id="UP000596902"/>
    </source>
</evidence>
<feature type="transmembrane region" description="Helical" evidence="7">
    <location>
        <begin position="178"/>
        <end position="200"/>
    </location>
</feature>
<feature type="transmembrane region" description="Helical" evidence="7">
    <location>
        <begin position="592"/>
        <end position="612"/>
    </location>
</feature>
<dbReference type="Proteomes" id="UP000596902">
    <property type="component" value="Unassembled WGS sequence"/>
</dbReference>
<sequence length="649" mass="71651">TNATKSDFGEENKIGRDEEEPMSSANSNAPPFVDRFIVLPRAVHELLGEIRRRRWTLATIDSAPFQVWVVVVAGIGFLTDAFGLFALNVVTPMLGYVYWPNHDEGGIPSVPSSVKTAMMCSTLAGTMVGQIGFGFAADLLGRRKMYGLELVIIIVGTMLLLMSSNGEKNSMAIGGWLITWRAIMGIGIGADYPLSAVITAEFAPRKHRARMLSWVFFAQPVGQLLANVLSLAAVEAYKPWIKNNVGSCQPTDLECFRAIDRLWRLVIGIGVVPALIALVFRFTIPESPRYTLDILQNTKGTLEDTANFFGAPEANPEHGEVELLNVPASSESRRPASRHSTTSSVIAPDEEVESDSESEHRLSDVHLCTTGAPQTQLSPGDPELSPPLASWADAKQFFIAEKNWQYLLGTSLAWLFLDFAFYGLGLSSPEIVRHIWPGGIKDESSVYQTLSDNSKYTLVMVSTGTAVGGLLMIKIVKYVSPKVIQFWGFLVLFVLFIVTGSAWTNLLDSSRSGLMVLYVISHIAFNLGPNVTTFIIPAEIFPTRYRCTCHGIAAASGKLGSWVVQIFLAYAFQSNKSKDQDDFRWERQNFGHILQVMSAFMVAGAVTTYFLVPETRDHDNKSRTLEVLACGKKVIDELNRQRKKEDEED</sequence>
<dbReference type="Pfam" id="PF00083">
    <property type="entry name" value="Sugar_tr"/>
    <property type="match status" value="2"/>
</dbReference>
<dbReference type="SUPFAM" id="SSF103473">
    <property type="entry name" value="MFS general substrate transporter"/>
    <property type="match status" value="1"/>
</dbReference>
<comment type="caution">
    <text evidence="9">The sequence shown here is derived from an EMBL/GenBank/DDBJ whole genome shotgun (WGS) entry which is preliminary data.</text>
</comment>
<reference evidence="9" key="1">
    <citation type="submission" date="2020-01" db="EMBL/GenBank/DDBJ databases">
        <authorList>
            <person name="Feng Z.H.Z."/>
        </authorList>
    </citation>
    <scope>NUCLEOTIDE SEQUENCE</scope>
    <source>
        <strain evidence="9">CBS107.38</strain>
    </source>
</reference>
<dbReference type="InterPro" id="IPR020846">
    <property type="entry name" value="MFS_dom"/>
</dbReference>
<feature type="domain" description="Major facilitator superfamily (MFS) profile" evidence="8">
    <location>
        <begin position="69"/>
        <end position="616"/>
    </location>
</feature>
<dbReference type="PANTHER" id="PTHR23511">
    <property type="entry name" value="SYNAPTIC VESICLE GLYCOPROTEIN 2"/>
    <property type="match status" value="1"/>
</dbReference>
<feature type="transmembrane region" description="Helical" evidence="7">
    <location>
        <begin position="116"/>
        <end position="136"/>
    </location>
</feature>
<evidence type="ECO:0000256" key="4">
    <source>
        <dbReference type="ARBA" id="ARBA00022989"/>
    </source>
</evidence>
<evidence type="ECO:0000313" key="9">
    <source>
        <dbReference type="EMBL" id="KAF7674302.1"/>
    </source>
</evidence>
<feature type="region of interest" description="Disordered" evidence="6">
    <location>
        <begin position="327"/>
        <end position="362"/>
    </location>
</feature>
<evidence type="ECO:0000256" key="3">
    <source>
        <dbReference type="ARBA" id="ARBA00022692"/>
    </source>
</evidence>
<evidence type="ECO:0000256" key="5">
    <source>
        <dbReference type="ARBA" id="ARBA00023136"/>
    </source>
</evidence>
<evidence type="ECO:0000256" key="2">
    <source>
        <dbReference type="ARBA" id="ARBA00022448"/>
    </source>
</evidence>
<dbReference type="InterPro" id="IPR005829">
    <property type="entry name" value="Sugar_transporter_CS"/>
</dbReference>
<evidence type="ECO:0000256" key="1">
    <source>
        <dbReference type="ARBA" id="ARBA00004141"/>
    </source>
</evidence>
<evidence type="ECO:0000256" key="6">
    <source>
        <dbReference type="SAM" id="MobiDB-lite"/>
    </source>
</evidence>
<keyword evidence="3 7" id="KW-0812">Transmembrane</keyword>
<keyword evidence="2" id="KW-0813">Transport</keyword>
<dbReference type="GO" id="GO:0022857">
    <property type="term" value="F:transmembrane transporter activity"/>
    <property type="evidence" value="ECO:0007669"/>
    <property type="project" value="InterPro"/>
</dbReference>
<feature type="transmembrane region" description="Helical" evidence="7">
    <location>
        <begin position="515"/>
        <end position="536"/>
    </location>
</feature>
<dbReference type="GO" id="GO:0016020">
    <property type="term" value="C:membrane"/>
    <property type="evidence" value="ECO:0007669"/>
    <property type="project" value="UniProtKB-SubCell"/>
</dbReference>
<feature type="transmembrane region" description="Helical" evidence="7">
    <location>
        <begin position="456"/>
        <end position="476"/>
    </location>
</feature>
<dbReference type="PROSITE" id="PS50850">
    <property type="entry name" value="MFS"/>
    <property type="match status" value="1"/>
</dbReference>